<feature type="transmembrane region" description="Helical" evidence="1">
    <location>
        <begin position="40"/>
        <end position="59"/>
    </location>
</feature>
<name>A0A2K1Z527_POPTR</name>
<accession>A0A2K1Z527</accession>
<sequence length="67" mass="7478">MGIWSSGMILALGARGPEFDSRNAPKIFQSDFKDSVSNNFLFPFFYYLFFGVGSHIIVIKIGPSPMI</sequence>
<dbReference type="EMBL" id="CM009298">
    <property type="protein sequence ID" value="PNT20379.1"/>
    <property type="molecule type" value="Genomic_DNA"/>
</dbReference>
<evidence type="ECO:0000313" key="3">
    <source>
        <dbReference type="Proteomes" id="UP000006729"/>
    </source>
</evidence>
<protein>
    <submittedName>
        <fullName evidence="2">Uncharacterized protein</fullName>
    </submittedName>
</protein>
<gene>
    <name evidence="2" type="ORF">POPTR_009G087300</name>
</gene>
<proteinExistence type="predicted"/>
<dbReference type="Proteomes" id="UP000006729">
    <property type="component" value="Chromosome 9"/>
</dbReference>
<reference evidence="2 3" key="1">
    <citation type="journal article" date="2006" name="Science">
        <title>The genome of black cottonwood, Populus trichocarpa (Torr. &amp; Gray).</title>
        <authorList>
            <person name="Tuskan G.A."/>
            <person name="Difazio S."/>
            <person name="Jansson S."/>
            <person name="Bohlmann J."/>
            <person name="Grigoriev I."/>
            <person name="Hellsten U."/>
            <person name="Putnam N."/>
            <person name="Ralph S."/>
            <person name="Rombauts S."/>
            <person name="Salamov A."/>
            <person name="Schein J."/>
            <person name="Sterck L."/>
            <person name="Aerts A."/>
            <person name="Bhalerao R.R."/>
            <person name="Bhalerao R.P."/>
            <person name="Blaudez D."/>
            <person name="Boerjan W."/>
            <person name="Brun A."/>
            <person name="Brunner A."/>
            <person name="Busov V."/>
            <person name="Campbell M."/>
            <person name="Carlson J."/>
            <person name="Chalot M."/>
            <person name="Chapman J."/>
            <person name="Chen G.L."/>
            <person name="Cooper D."/>
            <person name="Coutinho P.M."/>
            <person name="Couturier J."/>
            <person name="Covert S."/>
            <person name="Cronk Q."/>
            <person name="Cunningham R."/>
            <person name="Davis J."/>
            <person name="Degroeve S."/>
            <person name="Dejardin A."/>
            <person name="Depamphilis C."/>
            <person name="Detter J."/>
            <person name="Dirks B."/>
            <person name="Dubchak I."/>
            <person name="Duplessis S."/>
            <person name="Ehlting J."/>
            <person name="Ellis B."/>
            <person name="Gendler K."/>
            <person name="Goodstein D."/>
            <person name="Gribskov M."/>
            <person name="Grimwood J."/>
            <person name="Groover A."/>
            <person name="Gunter L."/>
            <person name="Hamberger B."/>
            <person name="Heinze B."/>
            <person name="Helariutta Y."/>
            <person name="Henrissat B."/>
            <person name="Holligan D."/>
            <person name="Holt R."/>
            <person name="Huang W."/>
            <person name="Islam-Faridi N."/>
            <person name="Jones S."/>
            <person name="Jones-Rhoades M."/>
            <person name="Jorgensen R."/>
            <person name="Joshi C."/>
            <person name="Kangasjarvi J."/>
            <person name="Karlsson J."/>
            <person name="Kelleher C."/>
            <person name="Kirkpatrick R."/>
            <person name="Kirst M."/>
            <person name="Kohler A."/>
            <person name="Kalluri U."/>
            <person name="Larimer F."/>
            <person name="Leebens-Mack J."/>
            <person name="Leple J.C."/>
            <person name="Locascio P."/>
            <person name="Lou Y."/>
            <person name="Lucas S."/>
            <person name="Martin F."/>
            <person name="Montanini B."/>
            <person name="Napoli C."/>
            <person name="Nelson D.R."/>
            <person name="Nelson C."/>
            <person name="Nieminen K."/>
            <person name="Nilsson O."/>
            <person name="Pereda V."/>
            <person name="Peter G."/>
            <person name="Philippe R."/>
            <person name="Pilate G."/>
            <person name="Poliakov A."/>
            <person name="Razumovskaya J."/>
            <person name="Richardson P."/>
            <person name="Rinaldi C."/>
            <person name="Ritland K."/>
            <person name="Rouze P."/>
            <person name="Ryaboy D."/>
            <person name="Schmutz J."/>
            <person name="Schrader J."/>
            <person name="Segerman B."/>
            <person name="Shin H."/>
            <person name="Siddiqui A."/>
            <person name="Sterky F."/>
            <person name="Terry A."/>
            <person name="Tsai C.J."/>
            <person name="Uberbacher E."/>
            <person name="Unneberg P."/>
            <person name="Vahala J."/>
            <person name="Wall K."/>
            <person name="Wessler S."/>
            <person name="Yang G."/>
            <person name="Yin T."/>
            <person name="Douglas C."/>
            <person name="Marra M."/>
            <person name="Sandberg G."/>
            <person name="Van de Peer Y."/>
            <person name="Rokhsar D."/>
        </authorList>
    </citation>
    <scope>NUCLEOTIDE SEQUENCE [LARGE SCALE GENOMIC DNA]</scope>
    <source>
        <strain evidence="3">cv. Nisqually</strain>
    </source>
</reference>
<keyword evidence="1" id="KW-0472">Membrane</keyword>
<evidence type="ECO:0000313" key="2">
    <source>
        <dbReference type="EMBL" id="PNT20379.1"/>
    </source>
</evidence>
<dbReference type="InParanoid" id="A0A2K1Z527"/>
<keyword evidence="1" id="KW-1133">Transmembrane helix</keyword>
<keyword evidence="3" id="KW-1185">Reference proteome</keyword>
<dbReference type="AlphaFoldDB" id="A0A2K1Z527"/>
<organism evidence="2 3">
    <name type="scientific">Populus trichocarpa</name>
    <name type="common">Western balsam poplar</name>
    <name type="synonym">Populus balsamifera subsp. trichocarpa</name>
    <dbReference type="NCBI Taxonomy" id="3694"/>
    <lineage>
        <taxon>Eukaryota</taxon>
        <taxon>Viridiplantae</taxon>
        <taxon>Streptophyta</taxon>
        <taxon>Embryophyta</taxon>
        <taxon>Tracheophyta</taxon>
        <taxon>Spermatophyta</taxon>
        <taxon>Magnoliopsida</taxon>
        <taxon>eudicotyledons</taxon>
        <taxon>Gunneridae</taxon>
        <taxon>Pentapetalae</taxon>
        <taxon>rosids</taxon>
        <taxon>fabids</taxon>
        <taxon>Malpighiales</taxon>
        <taxon>Salicaceae</taxon>
        <taxon>Saliceae</taxon>
        <taxon>Populus</taxon>
    </lineage>
</organism>
<evidence type="ECO:0000256" key="1">
    <source>
        <dbReference type="SAM" id="Phobius"/>
    </source>
</evidence>
<keyword evidence="1" id="KW-0812">Transmembrane</keyword>